<accession>A0ACB9NUH3</accession>
<comment type="caution">
    <text evidence="1">The sequence shown here is derived from an EMBL/GenBank/DDBJ whole genome shotgun (WGS) entry which is preliminary data.</text>
</comment>
<proteinExistence type="predicted"/>
<organism evidence="1 2">
    <name type="scientific">Melastoma candidum</name>
    <dbReference type="NCBI Taxonomy" id="119954"/>
    <lineage>
        <taxon>Eukaryota</taxon>
        <taxon>Viridiplantae</taxon>
        <taxon>Streptophyta</taxon>
        <taxon>Embryophyta</taxon>
        <taxon>Tracheophyta</taxon>
        <taxon>Spermatophyta</taxon>
        <taxon>Magnoliopsida</taxon>
        <taxon>eudicotyledons</taxon>
        <taxon>Gunneridae</taxon>
        <taxon>Pentapetalae</taxon>
        <taxon>rosids</taxon>
        <taxon>malvids</taxon>
        <taxon>Myrtales</taxon>
        <taxon>Melastomataceae</taxon>
        <taxon>Melastomatoideae</taxon>
        <taxon>Melastomateae</taxon>
        <taxon>Melastoma</taxon>
    </lineage>
</organism>
<sequence length="158" mass="16826">MQGISRISSACSSSLSPKDEVELIQFHVITQFLSKTLFLTVSNPLRTLADGTNDGRFPLNITIQGNDLRLSTGIDEATIGDSLYSANQMAVYEVDRVLLPLSVFPPTAAPAPEKAKDKPTDMAPAADDISQASRTMAGQALVNAMILCIAASITRSTL</sequence>
<dbReference type="Proteomes" id="UP001057402">
    <property type="component" value="Chromosome 7"/>
</dbReference>
<name>A0ACB9NUH3_9MYRT</name>
<gene>
    <name evidence="1" type="ORF">MLD38_025247</name>
</gene>
<keyword evidence="2" id="KW-1185">Reference proteome</keyword>
<evidence type="ECO:0000313" key="1">
    <source>
        <dbReference type="EMBL" id="KAI4340408.1"/>
    </source>
</evidence>
<evidence type="ECO:0000313" key="2">
    <source>
        <dbReference type="Proteomes" id="UP001057402"/>
    </source>
</evidence>
<reference evidence="2" key="1">
    <citation type="journal article" date="2023" name="Front. Plant Sci.">
        <title>Chromosomal-level genome assembly of Melastoma candidum provides insights into trichome evolution.</title>
        <authorList>
            <person name="Zhong Y."/>
            <person name="Wu W."/>
            <person name="Sun C."/>
            <person name="Zou P."/>
            <person name="Liu Y."/>
            <person name="Dai S."/>
            <person name="Zhou R."/>
        </authorList>
    </citation>
    <scope>NUCLEOTIDE SEQUENCE [LARGE SCALE GENOMIC DNA]</scope>
</reference>
<protein>
    <submittedName>
        <fullName evidence="1">Uncharacterized protein</fullName>
    </submittedName>
</protein>
<dbReference type="EMBL" id="CM042886">
    <property type="protein sequence ID" value="KAI4340408.1"/>
    <property type="molecule type" value="Genomic_DNA"/>
</dbReference>